<dbReference type="EMBL" id="JAACJO010000017">
    <property type="protein sequence ID" value="KAF5349156.1"/>
    <property type="molecule type" value="Genomic_DNA"/>
</dbReference>
<organism evidence="1 2">
    <name type="scientific">Leucocoprinus leucothites</name>
    <dbReference type="NCBI Taxonomy" id="201217"/>
    <lineage>
        <taxon>Eukaryota</taxon>
        <taxon>Fungi</taxon>
        <taxon>Dikarya</taxon>
        <taxon>Basidiomycota</taxon>
        <taxon>Agaricomycotina</taxon>
        <taxon>Agaricomycetes</taxon>
        <taxon>Agaricomycetidae</taxon>
        <taxon>Agaricales</taxon>
        <taxon>Agaricineae</taxon>
        <taxon>Agaricaceae</taxon>
        <taxon>Leucocoprinus</taxon>
    </lineage>
</organism>
<name>A0A8H5CXX0_9AGAR</name>
<keyword evidence="2" id="KW-1185">Reference proteome</keyword>
<evidence type="ECO:0000313" key="1">
    <source>
        <dbReference type="EMBL" id="KAF5349156.1"/>
    </source>
</evidence>
<gene>
    <name evidence="1" type="ORF">D9756_009392</name>
</gene>
<accession>A0A8H5CXX0</accession>
<comment type="caution">
    <text evidence="1">The sequence shown here is derived from an EMBL/GenBank/DDBJ whole genome shotgun (WGS) entry which is preliminary data.</text>
</comment>
<dbReference type="AlphaFoldDB" id="A0A8H5CXX0"/>
<dbReference type="Gene3D" id="3.80.10.10">
    <property type="entry name" value="Ribonuclease Inhibitor"/>
    <property type="match status" value="1"/>
</dbReference>
<proteinExistence type="predicted"/>
<dbReference type="Proteomes" id="UP000559027">
    <property type="component" value="Unassembled WGS sequence"/>
</dbReference>
<dbReference type="OrthoDB" id="2986625at2759"/>
<sequence length="387" mass="44841">MDKSSISHVEFIYHNVSDIPVPKNHFNDQFYSSLDAAGIGNHSVYRINKVVRDASIQQRLREFDLIVRSAHPPLEFSLQPLSDLHVFSFSWSLFKGLEPQLTTEISNLLGRCPNLEVLCLEMMSMLIKDTQRGDKTQSLEELFVGWTTMEKPLRLRKLSIRGVDICSGDFTSNIRHLRSLEDLTIELYPTPSELGTVFAMLQTEGIHLRKISVMALHPPEIIDYISSFTGLEGFSIESYDVRDDSRSLIHDLFSALKRHCGTLKSLRININRISPWQEIPRSHLLESAELFRSLETLEIRVHTSLEDAQADNAEALLAWLEIATRFPTLSQLKIKPVKWKTGEYSFPHNRDDMVEPGWKTVPAFRERILREFRREREFTFDIIYFKY</sequence>
<dbReference type="SUPFAM" id="SSF52047">
    <property type="entry name" value="RNI-like"/>
    <property type="match status" value="1"/>
</dbReference>
<evidence type="ECO:0000313" key="2">
    <source>
        <dbReference type="Proteomes" id="UP000559027"/>
    </source>
</evidence>
<protein>
    <submittedName>
        <fullName evidence="1">Uncharacterized protein</fullName>
    </submittedName>
</protein>
<dbReference type="InterPro" id="IPR032675">
    <property type="entry name" value="LRR_dom_sf"/>
</dbReference>
<reference evidence="1 2" key="1">
    <citation type="journal article" date="2020" name="ISME J.">
        <title>Uncovering the hidden diversity of litter-decomposition mechanisms in mushroom-forming fungi.</title>
        <authorList>
            <person name="Floudas D."/>
            <person name="Bentzer J."/>
            <person name="Ahren D."/>
            <person name="Johansson T."/>
            <person name="Persson P."/>
            <person name="Tunlid A."/>
        </authorList>
    </citation>
    <scope>NUCLEOTIDE SEQUENCE [LARGE SCALE GENOMIC DNA]</scope>
    <source>
        <strain evidence="1 2">CBS 146.42</strain>
    </source>
</reference>